<comment type="function">
    <text evidence="2">Acts on leucine, isoleucine and valine.</text>
</comment>
<dbReference type="GO" id="GO:0004084">
    <property type="term" value="F:branched-chain-amino-acid transaminase activity"/>
    <property type="evidence" value="ECO:0007669"/>
    <property type="project" value="UniProtKB-EC"/>
</dbReference>
<gene>
    <name evidence="19" type="ORF">ENV54_04600</name>
</gene>
<evidence type="ECO:0000256" key="18">
    <source>
        <dbReference type="RuleBase" id="RU004517"/>
    </source>
</evidence>
<evidence type="ECO:0000256" key="5">
    <source>
        <dbReference type="ARBA" id="ARBA00005072"/>
    </source>
</evidence>
<comment type="similarity">
    <text evidence="6 16">Belongs to the class-IV pyridoxal-phosphate-dependent aminotransferase family.</text>
</comment>
<dbReference type="Gene3D" id="3.30.470.10">
    <property type="match status" value="1"/>
</dbReference>
<dbReference type="UniPathway" id="UPA00049">
    <property type="reaction ID" value="UER00062"/>
</dbReference>
<accession>A0A7C4AR33</accession>
<dbReference type="GO" id="GO:0009099">
    <property type="term" value="P:L-valine biosynthetic process"/>
    <property type="evidence" value="ECO:0007669"/>
    <property type="project" value="UniProtKB-UniPathway"/>
</dbReference>
<evidence type="ECO:0000256" key="8">
    <source>
        <dbReference type="ARBA" id="ARBA00022605"/>
    </source>
</evidence>
<dbReference type="NCBIfam" id="NF009897">
    <property type="entry name" value="PRK13357.1"/>
    <property type="match status" value="1"/>
</dbReference>
<comment type="caution">
    <text evidence="19">The sequence shown here is derived from an EMBL/GenBank/DDBJ whole genome shotgun (WGS) entry which is preliminary data.</text>
</comment>
<dbReference type="UniPathway" id="UPA00047">
    <property type="reaction ID" value="UER00058"/>
</dbReference>
<evidence type="ECO:0000256" key="11">
    <source>
        <dbReference type="ARBA" id="ARBA00023304"/>
    </source>
</evidence>
<evidence type="ECO:0000256" key="7">
    <source>
        <dbReference type="ARBA" id="ARBA00022576"/>
    </source>
</evidence>
<organism evidence="19">
    <name type="scientific">Desulfomonile tiedjei</name>
    <dbReference type="NCBI Taxonomy" id="2358"/>
    <lineage>
        <taxon>Bacteria</taxon>
        <taxon>Pseudomonadati</taxon>
        <taxon>Thermodesulfobacteriota</taxon>
        <taxon>Desulfomonilia</taxon>
        <taxon>Desulfomonilales</taxon>
        <taxon>Desulfomonilaceae</taxon>
        <taxon>Desulfomonile</taxon>
    </lineage>
</organism>
<dbReference type="InterPro" id="IPR005786">
    <property type="entry name" value="B_amino_transII"/>
</dbReference>
<evidence type="ECO:0000256" key="1">
    <source>
        <dbReference type="ARBA" id="ARBA00001933"/>
    </source>
</evidence>
<comment type="catalytic activity">
    <reaction evidence="12 18">
        <text>L-valine + 2-oxoglutarate = 3-methyl-2-oxobutanoate + L-glutamate</text>
        <dbReference type="Rhea" id="RHEA:24813"/>
        <dbReference type="ChEBI" id="CHEBI:11851"/>
        <dbReference type="ChEBI" id="CHEBI:16810"/>
        <dbReference type="ChEBI" id="CHEBI:29985"/>
        <dbReference type="ChEBI" id="CHEBI:57762"/>
        <dbReference type="EC" id="2.6.1.42"/>
    </reaction>
</comment>
<comment type="pathway">
    <text evidence="4">Amino-acid biosynthesis; L-valine biosynthesis; L-valine from pyruvate: step 4/4.</text>
</comment>
<evidence type="ECO:0000256" key="14">
    <source>
        <dbReference type="ARBA" id="ARBA00049229"/>
    </source>
</evidence>
<keyword evidence="8 18" id="KW-0028">Amino-acid biosynthesis</keyword>
<comment type="cofactor">
    <cofactor evidence="1 17">
        <name>pyridoxal 5'-phosphate</name>
        <dbReference type="ChEBI" id="CHEBI:597326"/>
    </cofactor>
</comment>
<evidence type="ECO:0000256" key="3">
    <source>
        <dbReference type="ARBA" id="ARBA00004824"/>
    </source>
</evidence>
<name>A0A7C4AR33_9BACT</name>
<keyword evidence="11 18" id="KW-0100">Branched-chain amino acid biosynthesis</keyword>
<feature type="modified residue" description="N6-(pyridoxal phosphate)lysine" evidence="15">
    <location>
        <position position="195"/>
    </location>
</feature>
<dbReference type="EMBL" id="DTGT01000146">
    <property type="protein sequence ID" value="HGH60561.1"/>
    <property type="molecule type" value="Genomic_DNA"/>
</dbReference>
<dbReference type="PROSITE" id="PS00770">
    <property type="entry name" value="AA_TRANSFER_CLASS_4"/>
    <property type="match status" value="1"/>
</dbReference>
<dbReference type="CDD" id="cd01557">
    <property type="entry name" value="BCAT_beta_family"/>
    <property type="match status" value="1"/>
</dbReference>
<evidence type="ECO:0000313" key="19">
    <source>
        <dbReference type="EMBL" id="HGH60561.1"/>
    </source>
</evidence>
<dbReference type="EC" id="2.6.1.42" evidence="18"/>
<reference evidence="19" key="1">
    <citation type="journal article" date="2020" name="mSystems">
        <title>Genome- and Community-Level Interaction Insights into Carbon Utilization and Element Cycling Functions of Hydrothermarchaeota in Hydrothermal Sediment.</title>
        <authorList>
            <person name="Zhou Z."/>
            <person name="Liu Y."/>
            <person name="Xu W."/>
            <person name="Pan J."/>
            <person name="Luo Z.H."/>
            <person name="Li M."/>
        </authorList>
    </citation>
    <scope>NUCLEOTIDE SEQUENCE [LARGE SCALE GENOMIC DNA]</scope>
    <source>
        <strain evidence="19">SpSt-769</strain>
    </source>
</reference>
<dbReference type="PANTHER" id="PTHR11825:SF44">
    <property type="entry name" value="BRANCHED-CHAIN-AMINO-ACID AMINOTRANSFERASE"/>
    <property type="match status" value="1"/>
</dbReference>
<dbReference type="InterPro" id="IPR033939">
    <property type="entry name" value="BCAT_family"/>
</dbReference>
<dbReference type="PIRSF" id="PIRSF006468">
    <property type="entry name" value="BCAT1"/>
    <property type="match status" value="1"/>
</dbReference>
<dbReference type="InterPro" id="IPR043132">
    <property type="entry name" value="BCAT-like_C"/>
</dbReference>
<dbReference type="UniPathway" id="UPA00048">
    <property type="reaction ID" value="UER00073"/>
</dbReference>
<evidence type="ECO:0000256" key="4">
    <source>
        <dbReference type="ARBA" id="ARBA00004931"/>
    </source>
</evidence>
<evidence type="ECO:0000256" key="6">
    <source>
        <dbReference type="ARBA" id="ARBA00009320"/>
    </source>
</evidence>
<evidence type="ECO:0000256" key="12">
    <source>
        <dbReference type="ARBA" id="ARBA00048212"/>
    </source>
</evidence>
<comment type="pathway">
    <text evidence="5">Amino-acid biosynthesis; L-leucine biosynthesis; L-leucine from 3-methyl-2-oxobutanoate: step 4/4.</text>
</comment>
<dbReference type="InterPro" id="IPR018300">
    <property type="entry name" value="Aminotrans_IV_CS"/>
</dbReference>
<dbReference type="GO" id="GO:0009098">
    <property type="term" value="P:L-leucine biosynthetic process"/>
    <property type="evidence" value="ECO:0007669"/>
    <property type="project" value="UniProtKB-UniPathway"/>
</dbReference>
<proteinExistence type="inferred from homology"/>
<dbReference type="InterPro" id="IPR001544">
    <property type="entry name" value="Aminotrans_IV"/>
</dbReference>
<dbReference type="AlphaFoldDB" id="A0A7C4AR33"/>
<comment type="pathway">
    <text evidence="3">Amino-acid biosynthesis; L-isoleucine biosynthesis; L-isoleucine from 2-oxobutanoate: step 4/4.</text>
</comment>
<evidence type="ECO:0000256" key="16">
    <source>
        <dbReference type="RuleBase" id="RU004106"/>
    </source>
</evidence>
<evidence type="ECO:0000256" key="2">
    <source>
        <dbReference type="ARBA" id="ARBA00003109"/>
    </source>
</evidence>
<dbReference type="NCBIfam" id="TIGR01123">
    <property type="entry name" value="ilvE_II"/>
    <property type="match status" value="1"/>
</dbReference>
<dbReference type="InterPro" id="IPR043131">
    <property type="entry name" value="BCAT-like_N"/>
</dbReference>
<evidence type="ECO:0000256" key="17">
    <source>
        <dbReference type="RuleBase" id="RU004516"/>
    </source>
</evidence>
<comment type="catalytic activity">
    <reaction evidence="13 18">
        <text>L-isoleucine + 2-oxoglutarate = (S)-3-methyl-2-oxopentanoate + L-glutamate</text>
        <dbReference type="Rhea" id="RHEA:24801"/>
        <dbReference type="ChEBI" id="CHEBI:16810"/>
        <dbReference type="ChEBI" id="CHEBI:29985"/>
        <dbReference type="ChEBI" id="CHEBI:35146"/>
        <dbReference type="ChEBI" id="CHEBI:58045"/>
        <dbReference type="EC" id="2.6.1.42"/>
    </reaction>
</comment>
<keyword evidence="7 18" id="KW-0032">Aminotransferase</keyword>
<sequence>MASVPRNRADLPGYDEDKLGFGNIFTDRMLTIRYAENQGGWQKPHIGPRENLALHPASMVLHYGQQVFEGLKAFAGPDERDILLFRPDMNIARFNRSCERLCIPTIDPQLFMDQMSELLRLERDWIPRSPGTSLYIRPTVIATDEHLGVRPSHTYLFYIILSPVGAYYPEGFEPVKIMVTDAYVRACRGGLGEAKTGANYAASLKAAEDAHALGFTQVLWLNAVDRSTIEEVGTMNIFFRIDDEIVTPALEGTILPGVTRDSVIKLAKEMGMKVAERAITIQEVIEAAGAGRLKEMFGSGTAAVISPVSHLHYQGKEYVVGDGKTGPVAAELFDRITGMQTGTKPDPFGWVVNVGR</sequence>
<dbReference type="InterPro" id="IPR036038">
    <property type="entry name" value="Aminotransferase-like"/>
</dbReference>
<dbReference type="GO" id="GO:0009097">
    <property type="term" value="P:isoleucine biosynthetic process"/>
    <property type="evidence" value="ECO:0007669"/>
    <property type="project" value="UniProtKB-UniPathway"/>
</dbReference>
<comment type="catalytic activity">
    <reaction evidence="14 18">
        <text>L-leucine + 2-oxoglutarate = 4-methyl-2-oxopentanoate + L-glutamate</text>
        <dbReference type="Rhea" id="RHEA:18321"/>
        <dbReference type="ChEBI" id="CHEBI:16810"/>
        <dbReference type="ChEBI" id="CHEBI:17865"/>
        <dbReference type="ChEBI" id="CHEBI:29985"/>
        <dbReference type="ChEBI" id="CHEBI:57427"/>
        <dbReference type="EC" id="2.6.1.42"/>
    </reaction>
</comment>
<dbReference type="Gene3D" id="3.20.10.10">
    <property type="entry name" value="D-amino Acid Aminotransferase, subunit A, domain 2"/>
    <property type="match status" value="1"/>
</dbReference>
<dbReference type="PANTHER" id="PTHR11825">
    <property type="entry name" value="SUBGROUP IIII AMINOTRANSFERASE"/>
    <property type="match status" value="1"/>
</dbReference>
<evidence type="ECO:0000256" key="9">
    <source>
        <dbReference type="ARBA" id="ARBA00022679"/>
    </source>
</evidence>
<dbReference type="Pfam" id="PF01063">
    <property type="entry name" value="Aminotran_4"/>
    <property type="match status" value="1"/>
</dbReference>
<dbReference type="SUPFAM" id="SSF56752">
    <property type="entry name" value="D-aminoacid aminotransferase-like PLP-dependent enzymes"/>
    <property type="match status" value="1"/>
</dbReference>
<keyword evidence="10 17" id="KW-0663">Pyridoxal phosphate</keyword>
<evidence type="ECO:0000256" key="15">
    <source>
        <dbReference type="PIRSR" id="PIRSR006468-1"/>
    </source>
</evidence>
<keyword evidence="9 18" id="KW-0808">Transferase</keyword>
<evidence type="ECO:0000256" key="10">
    <source>
        <dbReference type="ARBA" id="ARBA00022898"/>
    </source>
</evidence>
<evidence type="ECO:0000256" key="13">
    <source>
        <dbReference type="ARBA" id="ARBA00048798"/>
    </source>
</evidence>
<protein>
    <recommendedName>
        <fullName evidence="18">Branched-chain-amino-acid aminotransferase</fullName>
        <ecNumber evidence="18">2.6.1.42</ecNumber>
    </recommendedName>
</protein>